<evidence type="ECO:0000256" key="9">
    <source>
        <dbReference type="ARBA" id="ARBA00023136"/>
    </source>
</evidence>
<feature type="transmembrane region" description="Helical" evidence="11">
    <location>
        <begin position="20"/>
        <end position="38"/>
    </location>
</feature>
<dbReference type="AlphaFoldDB" id="A0A9D9GWN8"/>
<dbReference type="GO" id="GO:0046933">
    <property type="term" value="F:proton-transporting ATP synthase activity, rotational mechanism"/>
    <property type="evidence" value="ECO:0007669"/>
    <property type="project" value="TreeGrafter"/>
</dbReference>
<evidence type="ECO:0000256" key="8">
    <source>
        <dbReference type="ARBA" id="ARBA00023065"/>
    </source>
</evidence>
<dbReference type="PRINTS" id="PR00123">
    <property type="entry name" value="ATPASEA"/>
</dbReference>
<evidence type="ECO:0000313" key="13">
    <source>
        <dbReference type="Proteomes" id="UP000823613"/>
    </source>
</evidence>
<dbReference type="InterPro" id="IPR045082">
    <property type="entry name" value="ATP_syn_F0_a_bact/chloroplast"/>
</dbReference>
<reference evidence="12" key="1">
    <citation type="submission" date="2020-10" db="EMBL/GenBank/DDBJ databases">
        <authorList>
            <person name="Gilroy R."/>
        </authorList>
    </citation>
    <scope>NUCLEOTIDE SEQUENCE</scope>
    <source>
        <strain evidence="12">11159</strain>
    </source>
</reference>
<protein>
    <submittedName>
        <fullName evidence="12">F0F1 ATP synthase subunit A</fullName>
    </submittedName>
</protein>
<name>A0A9D9GWN8_9BACL</name>
<evidence type="ECO:0000256" key="5">
    <source>
        <dbReference type="ARBA" id="ARBA00022692"/>
    </source>
</evidence>
<evidence type="ECO:0000256" key="6">
    <source>
        <dbReference type="ARBA" id="ARBA00022781"/>
    </source>
</evidence>
<reference evidence="12" key="2">
    <citation type="journal article" date="2021" name="PeerJ">
        <title>Extensive microbial diversity within the chicken gut microbiome revealed by metagenomics and culture.</title>
        <authorList>
            <person name="Gilroy R."/>
            <person name="Ravi A."/>
            <person name="Getino M."/>
            <person name="Pursley I."/>
            <person name="Horton D.L."/>
            <person name="Alikhan N.F."/>
            <person name="Baker D."/>
            <person name="Gharbi K."/>
            <person name="Hall N."/>
            <person name="Watson M."/>
            <person name="Adriaenssens E.M."/>
            <person name="Foster-Nyarko E."/>
            <person name="Jarju S."/>
            <person name="Secka A."/>
            <person name="Antonio M."/>
            <person name="Oren A."/>
            <person name="Chaudhuri R.R."/>
            <person name="La Ragione R."/>
            <person name="Hildebrand F."/>
            <person name="Pallen M.J."/>
        </authorList>
    </citation>
    <scope>NUCLEOTIDE SEQUENCE</scope>
    <source>
        <strain evidence="12">11159</strain>
    </source>
</reference>
<keyword evidence="9 11" id="KW-0472">Membrane</keyword>
<keyword evidence="10" id="KW-0066">ATP synthesis</keyword>
<dbReference type="PANTHER" id="PTHR42823:SF3">
    <property type="entry name" value="ATP SYNTHASE SUBUNIT A, CHLOROPLASTIC"/>
    <property type="match status" value="1"/>
</dbReference>
<evidence type="ECO:0000256" key="3">
    <source>
        <dbReference type="ARBA" id="ARBA00022448"/>
    </source>
</evidence>
<keyword evidence="8" id="KW-0406">Ion transport</keyword>
<keyword evidence="7 11" id="KW-1133">Transmembrane helix</keyword>
<comment type="similarity">
    <text evidence="2">Belongs to the ATPase A chain family.</text>
</comment>
<dbReference type="Gene3D" id="1.20.120.220">
    <property type="entry name" value="ATP synthase, F0 complex, subunit A"/>
    <property type="match status" value="1"/>
</dbReference>
<proteinExistence type="inferred from homology"/>
<keyword evidence="5 11" id="KW-0812">Transmembrane</keyword>
<evidence type="ECO:0000256" key="1">
    <source>
        <dbReference type="ARBA" id="ARBA00004141"/>
    </source>
</evidence>
<feature type="transmembrane region" description="Helical" evidence="11">
    <location>
        <begin position="229"/>
        <end position="248"/>
    </location>
</feature>
<evidence type="ECO:0000256" key="7">
    <source>
        <dbReference type="ARBA" id="ARBA00022989"/>
    </source>
</evidence>
<keyword evidence="4" id="KW-0138">CF(0)</keyword>
<feature type="transmembrane region" description="Helical" evidence="11">
    <location>
        <begin position="178"/>
        <end position="199"/>
    </location>
</feature>
<keyword evidence="6" id="KW-0375">Hydrogen ion transport</keyword>
<feature type="transmembrane region" description="Helical" evidence="11">
    <location>
        <begin position="78"/>
        <end position="100"/>
    </location>
</feature>
<sequence>MDFNKVIRFLSWNEIPPEFISSVLSMIIVIILAIVIRIKLKHYDPLKKPNGFLSIVEEIINFTDKKVTELMGNSFEGFGGYIVALGAYIIIGFIIGMIGIPNFFQPESEQFLIALPNPFTNIAMPLSIALCTFCLTHFEAIRCRHLGYFRRYVEPVFVFLPVNLISMWSSLLSLTLRLFGNALAGYCIITIIYVGIGTILPPSGSLTGLVLTPLLAPIAHLYFDLFDGAIQLIVFTMLTMINISQEFISKDDLALEKEERINRKFEKKERKQRKISLKKAN</sequence>
<evidence type="ECO:0000256" key="2">
    <source>
        <dbReference type="ARBA" id="ARBA00006810"/>
    </source>
</evidence>
<feature type="transmembrane region" description="Helical" evidence="11">
    <location>
        <begin position="120"/>
        <end position="140"/>
    </location>
</feature>
<dbReference type="Proteomes" id="UP000823613">
    <property type="component" value="Unassembled WGS sequence"/>
</dbReference>
<organism evidence="12 13">
    <name type="scientific">Candidatus Onthovivens merdipullorum</name>
    <dbReference type="NCBI Taxonomy" id="2840889"/>
    <lineage>
        <taxon>Bacteria</taxon>
        <taxon>Bacillati</taxon>
        <taxon>Bacillota</taxon>
        <taxon>Bacilli</taxon>
        <taxon>Bacillales</taxon>
        <taxon>Candidatus Onthovivens</taxon>
    </lineage>
</organism>
<keyword evidence="3" id="KW-0813">Transport</keyword>
<comment type="subcellular location">
    <subcellularLocation>
        <location evidence="1">Membrane</location>
        <topology evidence="1">Multi-pass membrane protein</topology>
    </subcellularLocation>
</comment>
<dbReference type="SUPFAM" id="SSF81336">
    <property type="entry name" value="F1F0 ATP synthase subunit A"/>
    <property type="match status" value="1"/>
</dbReference>
<dbReference type="EMBL" id="JADIMY010000009">
    <property type="protein sequence ID" value="MBO8427027.1"/>
    <property type="molecule type" value="Genomic_DNA"/>
</dbReference>
<evidence type="ECO:0000256" key="10">
    <source>
        <dbReference type="ARBA" id="ARBA00023310"/>
    </source>
</evidence>
<comment type="caution">
    <text evidence="12">The sequence shown here is derived from an EMBL/GenBank/DDBJ whole genome shotgun (WGS) entry which is preliminary data.</text>
</comment>
<evidence type="ECO:0000313" key="12">
    <source>
        <dbReference type="EMBL" id="MBO8427027.1"/>
    </source>
</evidence>
<dbReference type="GO" id="GO:0045259">
    <property type="term" value="C:proton-transporting ATP synthase complex"/>
    <property type="evidence" value="ECO:0007669"/>
    <property type="project" value="UniProtKB-KW"/>
</dbReference>
<dbReference type="PANTHER" id="PTHR42823">
    <property type="entry name" value="ATP SYNTHASE SUBUNIT A, CHLOROPLASTIC"/>
    <property type="match status" value="1"/>
</dbReference>
<dbReference type="InterPro" id="IPR035908">
    <property type="entry name" value="F0_ATP_A_sf"/>
</dbReference>
<accession>A0A9D9GWN8</accession>
<gene>
    <name evidence="12" type="ORF">IAC58_00485</name>
</gene>
<dbReference type="GO" id="GO:0042777">
    <property type="term" value="P:proton motive force-driven plasma membrane ATP synthesis"/>
    <property type="evidence" value="ECO:0007669"/>
    <property type="project" value="TreeGrafter"/>
</dbReference>
<dbReference type="InterPro" id="IPR000568">
    <property type="entry name" value="ATP_synth_F0_asu"/>
</dbReference>
<dbReference type="Pfam" id="PF00119">
    <property type="entry name" value="ATP-synt_A"/>
    <property type="match status" value="1"/>
</dbReference>
<evidence type="ECO:0000256" key="4">
    <source>
        <dbReference type="ARBA" id="ARBA00022547"/>
    </source>
</evidence>
<dbReference type="GO" id="GO:0005886">
    <property type="term" value="C:plasma membrane"/>
    <property type="evidence" value="ECO:0007669"/>
    <property type="project" value="TreeGrafter"/>
</dbReference>
<evidence type="ECO:0000256" key="11">
    <source>
        <dbReference type="SAM" id="Phobius"/>
    </source>
</evidence>